<dbReference type="Pfam" id="PF07645">
    <property type="entry name" value="EGF_CA"/>
    <property type="match status" value="2"/>
</dbReference>
<evidence type="ECO:0000313" key="22">
    <source>
        <dbReference type="Proteomes" id="UP000242188"/>
    </source>
</evidence>
<keyword evidence="9 18" id="KW-1133">Transmembrane helix</keyword>
<evidence type="ECO:0000313" key="21">
    <source>
        <dbReference type="EMBL" id="OWF42805.1"/>
    </source>
</evidence>
<dbReference type="GO" id="GO:0003756">
    <property type="term" value="F:protein disulfide isomerase activity"/>
    <property type="evidence" value="ECO:0007669"/>
    <property type="project" value="UniProtKB-EC"/>
</dbReference>
<evidence type="ECO:0000256" key="16">
    <source>
        <dbReference type="PROSITE-ProRule" id="PRU00076"/>
    </source>
</evidence>
<keyword evidence="6 18" id="KW-0812">Transmembrane</keyword>
<dbReference type="SMART" id="SM00181">
    <property type="entry name" value="EGF"/>
    <property type="match status" value="3"/>
</dbReference>
<gene>
    <name evidence="21" type="ORF">KP79_PYT10897</name>
</gene>
<evidence type="ECO:0000256" key="6">
    <source>
        <dbReference type="ARBA" id="ARBA00022692"/>
    </source>
</evidence>
<evidence type="ECO:0000256" key="13">
    <source>
        <dbReference type="ARBA" id="ARBA00023284"/>
    </source>
</evidence>
<evidence type="ECO:0000256" key="14">
    <source>
        <dbReference type="ARBA" id="ARBA00049626"/>
    </source>
</evidence>
<feature type="transmembrane region" description="Helical" evidence="18">
    <location>
        <begin position="396"/>
        <end position="414"/>
    </location>
</feature>
<accession>A0A210Q275</accession>
<evidence type="ECO:0000256" key="7">
    <source>
        <dbReference type="ARBA" id="ARBA00022737"/>
    </source>
</evidence>
<evidence type="ECO:0000256" key="17">
    <source>
        <dbReference type="SAM" id="MobiDB-lite"/>
    </source>
</evidence>
<reference evidence="21 22" key="1">
    <citation type="journal article" date="2017" name="Nat. Ecol. Evol.">
        <title>Scallop genome provides insights into evolution of bilaterian karyotype and development.</title>
        <authorList>
            <person name="Wang S."/>
            <person name="Zhang J."/>
            <person name="Jiao W."/>
            <person name="Li J."/>
            <person name="Xun X."/>
            <person name="Sun Y."/>
            <person name="Guo X."/>
            <person name="Huan P."/>
            <person name="Dong B."/>
            <person name="Zhang L."/>
            <person name="Hu X."/>
            <person name="Sun X."/>
            <person name="Wang J."/>
            <person name="Zhao C."/>
            <person name="Wang Y."/>
            <person name="Wang D."/>
            <person name="Huang X."/>
            <person name="Wang R."/>
            <person name="Lv J."/>
            <person name="Li Y."/>
            <person name="Zhang Z."/>
            <person name="Liu B."/>
            <person name="Lu W."/>
            <person name="Hui Y."/>
            <person name="Liang J."/>
            <person name="Zhou Z."/>
            <person name="Hou R."/>
            <person name="Li X."/>
            <person name="Liu Y."/>
            <person name="Li H."/>
            <person name="Ning X."/>
            <person name="Lin Y."/>
            <person name="Zhao L."/>
            <person name="Xing Q."/>
            <person name="Dou J."/>
            <person name="Li Y."/>
            <person name="Mao J."/>
            <person name="Guo H."/>
            <person name="Dou H."/>
            <person name="Li T."/>
            <person name="Mu C."/>
            <person name="Jiang W."/>
            <person name="Fu Q."/>
            <person name="Fu X."/>
            <person name="Miao Y."/>
            <person name="Liu J."/>
            <person name="Yu Q."/>
            <person name="Li R."/>
            <person name="Liao H."/>
            <person name="Li X."/>
            <person name="Kong Y."/>
            <person name="Jiang Z."/>
            <person name="Chourrout D."/>
            <person name="Li R."/>
            <person name="Bao Z."/>
        </authorList>
    </citation>
    <scope>NUCLEOTIDE SEQUENCE [LARGE SCALE GENOMIC DNA]</scope>
    <source>
        <strain evidence="21 22">PY_sf001</strain>
    </source>
</reference>
<evidence type="ECO:0000256" key="9">
    <source>
        <dbReference type="ARBA" id="ARBA00022989"/>
    </source>
</evidence>
<feature type="signal peptide" evidence="19">
    <location>
        <begin position="1"/>
        <end position="28"/>
    </location>
</feature>
<comment type="function">
    <text evidence="14">Protein disulfide isomerase. Promotes the localization of acetylcholine receptors (AChRs) to the plasma membrane.</text>
</comment>
<comment type="similarity">
    <text evidence="3">Belongs to the CRELD family.</text>
</comment>
<feature type="disulfide bond" evidence="16">
    <location>
        <begin position="172"/>
        <end position="181"/>
    </location>
</feature>
<keyword evidence="13" id="KW-0676">Redox-active center</keyword>
<evidence type="ECO:0000256" key="18">
    <source>
        <dbReference type="SAM" id="Phobius"/>
    </source>
</evidence>
<dbReference type="GO" id="GO:0016020">
    <property type="term" value="C:membrane"/>
    <property type="evidence" value="ECO:0007669"/>
    <property type="project" value="UniProtKB-SubCell"/>
</dbReference>
<keyword evidence="10 18" id="KW-0472">Membrane</keyword>
<evidence type="ECO:0000256" key="5">
    <source>
        <dbReference type="ARBA" id="ARBA00022536"/>
    </source>
</evidence>
<dbReference type="InterPro" id="IPR049883">
    <property type="entry name" value="NOTCH1_EGF-like"/>
</dbReference>
<dbReference type="InterPro" id="IPR009030">
    <property type="entry name" value="Growth_fac_rcpt_cys_sf"/>
</dbReference>
<evidence type="ECO:0000256" key="3">
    <source>
        <dbReference type="ARBA" id="ARBA00005897"/>
    </source>
</evidence>
<evidence type="ECO:0000256" key="1">
    <source>
        <dbReference type="ARBA" id="ARBA00001182"/>
    </source>
</evidence>
<dbReference type="InterPro" id="IPR018097">
    <property type="entry name" value="EGF_Ca-bd_CS"/>
</dbReference>
<dbReference type="PROSITE" id="PS50026">
    <property type="entry name" value="EGF_3"/>
    <property type="match status" value="2"/>
</dbReference>
<dbReference type="GO" id="GO:0005509">
    <property type="term" value="F:calcium ion binding"/>
    <property type="evidence" value="ECO:0007669"/>
    <property type="project" value="InterPro"/>
</dbReference>
<dbReference type="PANTHER" id="PTHR24034:SF148">
    <property type="entry name" value="RE58433P"/>
    <property type="match status" value="1"/>
</dbReference>
<dbReference type="EC" id="5.3.4.1" evidence="4"/>
<evidence type="ECO:0000256" key="2">
    <source>
        <dbReference type="ARBA" id="ARBA00004141"/>
    </source>
</evidence>
<dbReference type="PROSITE" id="PS00010">
    <property type="entry name" value="ASX_HYDROXYL"/>
    <property type="match status" value="1"/>
</dbReference>
<feature type="transmembrane region" description="Helical" evidence="18">
    <location>
        <begin position="373"/>
        <end position="389"/>
    </location>
</feature>
<dbReference type="SMART" id="SM00261">
    <property type="entry name" value="FU"/>
    <property type="match status" value="2"/>
</dbReference>
<name>A0A210Q275_MIZYE</name>
<dbReference type="Proteomes" id="UP000242188">
    <property type="component" value="Unassembled WGS sequence"/>
</dbReference>
<comment type="caution">
    <text evidence="21">The sequence shown here is derived from an EMBL/GenBank/DDBJ whole genome shotgun (WGS) entry which is preliminary data.</text>
</comment>
<evidence type="ECO:0000256" key="19">
    <source>
        <dbReference type="SAM" id="SignalP"/>
    </source>
</evidence>
<dbReference type="PROSITE" id="PS01187">
    <property type="entry name" value="EGF_CA"/>
    <property type="match status" value="2"/>
</dbReference>
<dbReference type="InterPro" id="IPR000742">
    <property type="entry name" value="EGF"/>
</dbReference>
<proteinExistence type="inferred from homology"/>
<dbReference type="InterPro" id="IPR050751">
    <property type="entry name" value="ECM_structural_protein"/>
</dbReference>
<dbReference type="OrthoDB" id="19903at2759"/>
<protein>
    <recommendedName>
        <fullName evidence="4">protein disulfide-isomerase</fullName>
        <ecNumber evidence="4">5.3.4.1</ecNumber>
    </recommendedName>
    <alternativeName>
        <fullName evidence="15">Cysteine-rich with EGF-like domain protein 1</fullName>
    </alternativeName>
</protein>
<evidence type="ECO:0000256" key="4">
    <source>
        <dbReference type="ARBA" id="ARBA00012723"/>
    </source>
</evidence>
<keyword evidence="7" id="KW-0677">Repeat</keyword>
<feature type="domain" description="EGF-like" evidence="20">
    <location>
        <begin position="296"/>
        <end position="339"/>
    </location>
</feature>
<evidence type="ECO:0000256" key="12">
    <source>
        <dbReference type="ARBA" id="ARBA00023235"/>
    </source>
</evidence>
<sequence length="420" mass="46299">MMKMNVTVFCVVFTLITVFKWDNLGVMAEKSKCDTCNAIVNNFEKGLKKTAKSNYGGGNTKWEESRLGSFATSETRFVEVMEGLCEGEDKNCPTILEENEELIEKYWFSFYAKGSEEDMKMWLCVSNMKVCCPENTFGPTCLECPGGKIRPCKDNGNCEGGGTRKGTGKCNCNTGYEGDLCDSCKDGYFEASKNDTHTTCTACHRSCQSTCWEEGPKGCDDCKTGYTQTEEDGCQDIDECSAEASPCDNGKYCSNTEGSYYCNSCHKSCDGCTTFGADKCTECNEGYRLEEDRCTDINECTEEGGAELCTGEHRSCVNQEGSFSCDCDSGYIEEEDQCIIKPPEPPKPKQSSKSAKPQKSTKKSKSSKKKQKPSLYVLGIVLALYGLLGKLANGNFIVVGVLTVIVGAYIHWFATQFEKF</sequence>
<organism evidence="21 22">
    <name type="scientific">Mizuhopecten yessoensis</name>
    <name type="common">Japanese scallop</name>
    <name type="synonym">Patinopecten yessoensis</name>
    <dbReference type="NCBI Taxonomy" id="6573"/>
    <lineage>
        <taxon>Eukaryota</taxon>
        <taxon>Metazoa</taxon>
        <taxon>Spiralia</taxon>
        <taxon>Lophotrochozoa</taxon>
        <taxon>Mollusca</taxon>
        <taxon>Bivalvia</taxon>
        <taxon>Autobranchia</taxon>
        <taxon>Pteriomorphia</taxon>
        <taxon>Pectinida</taxon>
        <taxon>Pectinoidea</taxon>
        <taxon>Pectinidae</taxon>
        <taxon>Mizuhopecten</taxon>
    </lineage>
</organism>
<keyword evidence="22" id="KW-1185">Reference proteome</keyword>
<feature type="compositionally biased region" description="Low complexity" evidence="17">
    <location>
        <begin position="349"/>
        <end position="358"/>
    </location>
</feature>
<dbReference type="PANTHER" id="PTHR24034">
    <property type="entry name" value="EGF-LIKE DOMAIN-CONTAINING PROTEIN"/>
    <property type="match status" value="1"/>
</dbReference>
<comment type="subcellular location">
    <subcellularLocation>
        <location evidence="2">Membrane</location>
        <topology evidence="2">Multi-pass membrane protein</topology>
    </subcellularLocation>
</comment>
<dbReference type="EMBL" id="NEDP02005221">
    <property type="protein sequence ID" value="OWF42805.1"/>
    <property type="molecule type" value="Genomic_DNA"/>
</dbReference>
<keyword evidence="19" id="KW-0732">Signal</keyword>
<dbReference type="CDD" id="cd00054">
    <property type="entry name" value="EGF_CA"/>
    <property type="match status" value="2"/>
</dbReference>
<dbReference type="AlphaFoldDB" id="A0A210Q275"/>
<dbReference type="CDD" id="cd00064">
    <property type="entry name" value="FU"/>
    <property type="match status" value="1"/>
</dbReference>
<evidence type="ECO:0000256" key="11">
    <source>
        <dbReference type="ARBA" id="ARBA00023157"/>
    </source>
</evidence>
<dbReference type="SUPFAM" id="SSF57184">
    <property type="entry name" value="Growth factor receptor domain"/>
    <property type="match status" value="1"/>
</dbReference>
<dbReference type="Pfam" id="PF11938">
    <property type="entry name" value="DUF3456"/>
    <property type="match status" value="1"/>
</dbReference>
<feature type="region of interest" description="Disordered" evidence="17">
    <location>
        <begin position="342"/>
        <end position="369"/>
    </location>
</feature>
<evidence type="ECO:0000256" key="10">
    <source>
        <dbReference type="ARBA" id="ARBA00023136"/>
    </source>
</evidence>
<dbReference type="SMART" id="SM00179">
    <property type="entry name" value="EGF_CA"/>
    <property type="match status" value="2"/>
</dbReference>
<comment type="catalytic activity">
    <reaction evidence="1">
        <text>Catalyzes the rearrangement of -S-S- bonds in proteins.</text>
        <dbReference type="EC" id="5.3.4.1"/>
    </reaction>
</comment>
<dbReference type="InterPro" id="IPR001881">
    <property type="entry name" value="EGF-like_Ca-bd_dom"/>
</dbReference>
<dbReference type="InterPro" id="IPR000152">
    <property type="entry name" value="EGF-type_Asp/Asn_hydroxyl_site"/>
</dbReference>
<keyword evidence="5 16" id="KW-0245">EGF-like domain</keyword>
<dbReference type="InterPro" id="IPR006212">
    <property type="entry name" value="Furin_repeat"/>
</dbReference>
<dbReference type="STRING" id="6573.A0A210Q275"/>
<keyword evidence="11 16" id="KW-1015">Disulfide bond</keyword>
<feature type="compositionally biased region" description="Basic residues" evidence="17">
    <location>
        <begin position="359"/>
        <end position="369"/>
    </location>
</feature>
<dbReference type="Gene3D" id="2.10.25.10">
    <property type="entry name" value="Laminin"/>
    <property type="match status" value="2"/>
</dbReference>
<dbReference type="PROSITE" id="PS01248">
    <property type="entry name" value="EGF_LAM_1"/>
    <property type="match status" value="1"/>
</dbReference>
<evidence type="ECO:0000259" key="20">
    <source>
        <dbReference type="PROSITE" id="PS50026"/>
    </source>
</evidence>
<dbReference type="InterPro" id="IPR002049">
    <property type="entry name" value="LE_dom"/>
</dbReference>
<evidence type="ECO:0000256" key="8">
    <source>
        <dbReference type="ARBA" id="ARBA00022837"/>
    </source>
</evidence>
<dbReference type="InterPro" id="IPR021852">
    <property type="entry name" value="DUF3456"/>
</dbReference>
<evidence type="ECO:0000256" key="15">
    <source>
        <dbReference type="ARBA" id="ARBA00049822"/>
    </source>
</evidence>
<dbReference type="PROSITE" id="PS00022">
    <property type="entry name" value="EGF_1"/>
    <property type="match status" value="1"/>
</dbReference>
<keyword evidence="8" id="KW-0106">Calcium</keyword>
<dbReference type="PROSITE" id="PS01186">
    <property type="entry name" value="EGF_2"/>
    <property type="match status" value="1"/>
</dbReference>
<comment type="caution">
    <text evidence="16">Lacks conserved residue(s) required for the propagation of feature annotation.</text>
</comment>
<feature type="chain" id="PRO_5012306997" description="protein disulfide-isomerase" evidence="19">
    <location>
        <begin position="29"/>
        <end position="420"/>
    </location>
</feature>
<keyword evidence="12" id="KW-0413">Isomerase</keyword>
<feature type="domain" description="EGF-like" evidence="20">
    <location>
        <begin position="142"/>
        <end position="182"/>
    </location>
</feature>